<evidence type="ECO:0000256" key="2">
    <source>
        <dbReference type="ARBA" id="ARBA00006228"/>
    </source>
</evidence>
<evidence type="ECO:0000256" key="7">
    <source>
        <dbReference type="SAM" id="Phobius"/>
    </source>
</evidence>
<evidence type="ECO:0000256" key="3">
    <source>
        <dbReference type="ARBA" id="ARBA00022475"/>
    </source>
</evidence>
<dbReference type="PIRSF" id="PIRSF019239">
    <property type="entry name" value="MrpE"/>
    <property type="match status" value="1"/>
</dbReference>
<dbReference type="Pfam" id="PF01899">
    <property type="entry name" value="MNHE"/>
    <property type="match status" value="1"/>
</dbReference>
<evidence type="ECO:0000256" key="4">
    <source>
        <dbReference type="ARBA" id="ARBA00022692"/>
    </source>
</evidence>
<dbReference type="EMBL" id="FNVD01000013">
    <property type="protein sequence ID" value="SEG16438.1"/>
    <property type="molecule type" value="Genomic_DNA"/>
</dbReference>
<comment type="subcellular location">
    <subcellularLocation>
        <location evidence="1">Cell membrane</location>
        <topology evidence="1">Multi-pass membrane protein</topology>
    </subcellularLocation>
</comment>
<evidence type="ECO:0000313" key="9">
    <source>
        <dbReference type="Proteomes" id="UP000236742"/>
    </source>
</evidence>
<evidence type="ECO:0000256" key="6">
    <source>
        <dbReference type="ARBA" id="ARBA00023136"/>
    </source>
</evidence>
<protein>
    <submittedName>
        <fullName evidence="8">Multicomponent K+:H+ antiporter subunit E</fullName>
    </submittedName>
</protein>
<dbReference type="RefSeq" id="WP_104008759.1">
    <property type="nucleotide sequence ID" value="NZ_FNVD01000013.1"/>
</dbReference>
<keyword evidence="5 7" id="KW-1133">Transmembrane helix</keyword>
<keyword evidence="6 7" id="KW-0472">Membrane</keyword>
<accession>A0A1H5XXQ2</accession>
<feature type="transmembrane region" description="Helical" evidence="7">
    <location>
        <begin position="63"/>
        <end position="86"/>
    </location>
</feature>
<organism evidence="8 9">
    <name type="scientific">Jhaorihella thermophila</name>
    <dbReference type="NCBI Taxonomy" id="488547"/>
    <lineage>
        <taxon>Bacteria</taxon>
        <taxon>Pseudomonadati</taxon>
        <taxon>Pseudomonadota</taxon>
        <taxon>Alphaproteobacteria</taxon>
        <taxon>Rhodobacterales</taxon>
        <taxon>Paracoccaceae</taxon>
        <taxon>Jhaorihella</taxon>
    </lineage>
</organism>
<dbReference type="AlphaFoldDB" id="A0A1H5XXQ2"/>
<dbReference type="OrthoDB" id="9807187at2"/>
<feature type="transmembrane region" description="Helical" evidence="7">
    <location>
        <begin position="6"/>
        <end position="25"/>
    </location>
</feature>
<comment type="similarity">
    <text evidence="2">Belongs to the CPA3 antiporters (TC 2.A.63) subunit E family.</text>
</comment>
<reference evidence="8 9" key="1">
    <citation type="submission" date="2016-10" db="EMBL/GenBank/DDBJ databases">
        <authorList>
            <person name="de Groot N.N."/>
        </authorList>
    </citation>
    <scope>NUCLEOTIDE SEQUENCE [LARGE SCALE GENOMIC DNA]</scope>
    <source>
        <strain evidence="8 9">DSM 23413</strain>
    </source>
</reference>
<dbReference type="NCBIfam" id="NF006518">
    <property type="entry name" value="PRK08965.1-2"/>
    <property type="match status" value="1"/>
</dbReference>
<gene>
    <name evidence="8" type="ORF">SAMN05421751_11348</name>
</gene>
<evidence type="ECO:0000256" key="1">
    <source>
        <dbReference type="ARBA" id="ARBA00004651"/>
    </source>
</evidence>
<dbReference type="GO" id="GO:0005886">
    <property type="term" value="C:plasma membrane"/>
    <property type="evidence" value="ECO:0007669"/>
    <property type="project" value="UniProtKB-SubCell"/>
</dbReference>
<dbReference type="PANTHER" id="PTHR34584:SF1">
    <property type="entry name" value="NA(+)_H(+) ANTIPORTER SUBUNIT E1"/>
    <property type="match status" value="1"/>
</dbReference>
<dbReference type="GO" id="GO:0008324">
    <property type="term" value="F:monoatomic cation transmembrane transporter activity"/>
    <property type="evidence" value="ECO:0007669"/>
    <property type="project" value="InterPro"/>
</dbReference>
<keyword evidence="4 7" id="KW-0812">Transmembrane</keyword>
<sequence length="165" mass="18554">MKILARLIPHPLLTALLTVVWLLLVNRWSLNSLLFGFFLGLVIPVVTAPFWPDRPTLRGPLKIAEYLAIALWDICVANVIVARLILFKRAQDLEPHFIAIPLDLRHPEAITALAATITLTPGTVSADLSADGHYLLVHCLHAPDPDSVVEEIKDRYERRLKEIFE</sequence>
<evidence type="ECO:0000256" key="5">
    <source>
        <dbReference type="ARBA" id="ARBA00022989"/>
    </source>
</evidence>
<keyword evidence="9" id="KW-1185">Reference proteome</keyword>
<dbReference type="InterPro" id="IPR002758">
    <property type="entry name" value="Cation_antiport_E"/>
</dbReference>
<dbReference type="PANTHER" id="PTHR34584">
    <property type="entry name" value="NA(+)/H(+) ANTIPORTER SUBUNIT E1"/>
    <property type="match status" value="1"/>
</dbReference>
<dbReference type="Proteomes" id="UP000236742">
    <property type="component" value="Unassembled WGS sequence"/>
</dbReference>
<proteinExistence type="inferred from homology"/>
<evidence type="ECO:0000313" key="8">
    <source>
        <dbReference type="EMBL" id="SEG16438.1"/>
    </source>
</evidence>
<keyword evidence="3" id="KW-1003">Cell membrane</keyword>
<feature type="transmembrane region" description="Helical" evidence="7">
    <location>
        <begin position="32"/>
        <end position="51"/>
    </location>
</feature>
<name>A0A1H5XXQ2_9RHOB</name>